<keyword evidence="1" id="KW-0812">Transmembrane</keyword>
<organism evidence="2 3">
    <name type="scientific">Segatella buccae ATCC 33574</name>
    <dbReference type="NCBI Taxonomy" id="873513"/>
    <lineage>
        <taxon>Bacteria</taxon>
        <taxon>Pseudomonadati</taxon>
        <taxon>Bacteroidota</taxon>
        <taxon>Bacteroidia</taxon>
        <taxon>Bacteroidales</taxon>
        <taxon>Prevotellaceae</taxon>
        <taxon>Segatella</taxon>
    </lineage>
</organism>
<reference evidence="2 3" key="1">
    <citation type="submission" date="2010-10" db="EMBL/GenBank/DDBJ databases">
        <authorList>
            <person name="Muzny D."/>
            <person name="Qin X."/>
            <person name="Deng J."/>
            <person name="Jiang H."/>
            <person name="Liu Y."/>
            <person name="Qu J."/>
            <person name="Song X.-Z."/>
            <person name="Zhang L."/>
            <person name="Thornton R."/>
            <person name="Coyle M."/>
            <person name="Francisco L."/>
            <person name="Jackson L."/>
            <person name="Javaid M."/>
            <person name="Korchina V."/>
            <person name="Kovar C."/>
            <person name="Mata R."/>
            <person name="Mathew T."/>
            <person name="Ngo R."/>
            <person name="Nguyen L."/>
            <person name="Nguyen N."/>
            <person name="Okwuonu G."/>
            <person name="Ongeri F."/>
            <person name="Pham C."/>
            <person name="Simmons D."/>
            <person name="Wilczek-Boney K."/>
            <person name="Hale W."/>
            <person name="Jakkamsetti A."/>
            <person name="Pham P."/>
            <person name="Ruth R."/>
            <person name="San Lucas F."/>
            <person name="Warren J."/>
            <person name="Zhang J."/>
            <person name="Zhao Z."/>
            <person name="Zhou C."/>
            <person name="Zhu D."/>
            <person name="Lee S."/>
            <person name="Bess C."/>
            <person name="Blankenburg K."/>
            <person name="Forbes L."/>
            <person name="Fu Q."/>
            <person name="Gubbala S."/>
            <person name="Hirani K."/>
            <person name="Jayaseelan J.C."/>
            <person name="Lara F."/>
            <person name="Munidasa M."/>
            <person name="Palculict T."/>
            <person name="Patil S."/>
            <person name="Pu L.-L."/>
            <person name="Saada N."/>
            <person name="Tang L."/>
            <person name="Weissenberger G."/>
            <person name="Zhu Y."/>
            <person name="Hemphill L."/>
            <person name="Shang Y."/>
            <person name="Youmans B."/>
            <person name="Ayvaz T."/>
            <person name="Ross M."/>
            <person name="Santibanez J."/>
            <person name="Aqrawi P."/>
            <person name="Gross S."/>
            <person name="Joshi V."/>
            <person name="Fowler G."/>
            <person name="Nazareth L."/>
            <person name="Reid J."/>
            <person name="Worley K."/>
            <person name="Petrosino J."/>
            <person name="Highlander S."/>
            <person name="Gibbs R."/>
        </authorList>
    </citation>
    <scope>NUCLEOTIDE SEQUENCE [LARGE SCALE GENOMIC DNA]</scope>
    <source>
        <strain evidence="2 3">ATCC 33574</strain>
    </source>
</reference>
<comment type="caution">
    <text evidence="2">The sequence shown here is derived from an EMBL/GenBank/DDBJ whole genome shotgun (WGS) entry which is preliminary data.</text>
</comment>
<evidence type="ECO:0000313" key="2">
    <source>
        <dbReference type="EMBL" id="EFU30866.1"/>
    </source>
</evidence>
<dbReference type="Gene3D" id="1.20.5.340">
    <property type="match status" value="1"/>
</dbReference>
<accession>E6K6E1</accession>
<proteinExistence type="predicted"/>
<dbReference type="STRING" id="873513.HMPREF6485_1188"/>
<name>E6K6E1_9BACT</name>
<keyword evidence="1" id="KW-1133">Transmembrane helix</keyword>
<dbReference type="HOGENOM" id="CLU_261824_0_0_10"/>
<dbReference type="Proteomes" id="UP000003112">
    <property type="component" value="Unassembled WGS sequence"/>
</dbReference>
<keyword evidence="3" id="KW-1185">Reference proteome</keyword>
<feature type="transmembrane region" description="Helical" evidence="1">
    <location>
        <begin position="32"/>
        <end position="50"/>
    </location>
</feature>
<protein>
    <submittedName>
        <fullName evidence="2">Uncharacterized protein</fullName>
    </submittedName>
</protein>
<keyword evidence="1" id="KW-0472">Membrane</keyword>
<evidence type="ECO:0000256" key="1">
    <source>
        <dbReference type="SAM" id="Phobius"/>
    </source>
</evidence>
<dbReference type="EMBL" id="AEPD01000025">
    <property type="protein sequence ID" value="EFU30866.1"/>
    <property type="molecule type" value="Genomic_DNA"/>
</dbReference>
<dbReference type="eggNOG" id="COG3883">
    <property type="taxonomic scope" value="Bacteria"/>
</dbReference>
<gene>
    <name evidence="2" type="ORF">HMPREF6485_1188</name>
</gene>
<sequence>MLLQEAVPCKIEILRVFRLILLTKVYRMKKSFLSSLLLGVFFVTSIGMLTSCKDYDDDISTNTNAITKLQEQVTTLKSALDQAQKDATAAHAKFVEKQELSTALANSEAYKALQAEMKSLVKADQLSKAIADCEEAIAKKYVTTEQLTALATKVDGIDGTLNKLGTTLNSLETAVKAAEANLAAQGLAFDKLGDAIKNLQGKADQDFVLAEIAKLKAELTGTSVGDVASISDLKKAMKKLDEKVATFGGDINMLTVLLSKRLTSIMLKPDFYWEGLAGIEMPWADPLVYVKDGARTFKYEIPASQGWETVEATVAEHLKLSQKRVIISNGAIARYHMNPTTANLEGAQFSFFTNEANVYTRAGEAFVAPMEPKFKAGGLNKVENGILSVPFKVNDVDKLMGMYKSWWKKNSTDPVENNNMWDDDEDNTSYGEKLPFIALQTHVGDTTVTSDYAALTPAKYTFVALADNEPDEILDQGTFIKKDNGKVGQNHLYTALYGVNGEKFGKTLGDAEDHGVITMPATHAVVYTDTIDLEPFIETHFDYQTWAQYGKAHHDKIMSKQQMAVLGLHYEFTPIDWVKGKNKTSETVHIQQIGDKKSGKFAPRSVTVDGVQIKDKQAGGEVVDREPLVRVDLVDAKGNIILYGYIKIRIVKSPLKDTIVEFNLSDYWMNCGDEGALTWSQVEAGILRKLGGISKQDFEKQYYFEAVNGKMVMPTEADGQLYTDLWYGVRYTKADVTTKVPDADTFGRVWYTPHDNNTTTHAWDNQTNVLLWNLQPASATHEGNMNADKYEQLMKAANVTYASKGLNKKAVDTWVRFINKENKTSVWVHLTIPVDKLHFEYGKIGNKVLRHWYFFNSHNAIPEAKRDEAFDVHANLPTPSESTITTELPANKFDKDLRELWLKEGLIPNLEGDASKFTKFYDANKNVLTTVDFEFTTPVKGVNSKNVTAATNGSWNVKGASGSVWTLKLSADKHVIWAMQQDGKLLANPEKVAELRMNPDNTSYSIVHYFGEEGINTNAATDLLNLMGYRDNTGKVIEGTYLDDNIDKTFTAYLKVVFSKEPCYAPRIGNNLFNVRFLRPISVWPVHVTWEDALNKIEKKNLEDMIKIVDWRNYEVKVNANFNEGQIPYKYYGISDLAVIREEIRTDAYYGIDVREPLTNPADIMKLQNLDEIPSLTAYQKNDGITTATYFKLYNGNDKEVHNSVKLGHGPGGIWTNGKGDHKSFGRVEYVNNGTTSQMFHIYVPIAVRYNWGNVQYKETDKNTSGVQKNLDYTQKVWVCITIGKTVNHSGQAKGK</sequence>
<evidence type="ECO:0000313" key="3">
    <source>
        <dbReference type="Proteomes" id="UP000003112"/>
    </source>
</evidence>